<sequence length="302" mass="33888">MNKLKAWFSLSRPPFHTVGILPFVLGTILARHLQGIFHFPVLMWGVVGVVLIMLATYYSGEYWDYYEDHLSARLNPSKFAGGSRVIQRGLLPRHFARNASFVCLVLALGVGIILQFGYRTGPWTLPLGILGLLGGFFYSARPVRWVSTGFGEIWIAFCYGWLPIAASYYLQIGSISTLVHWLAIPVGLSIFNVILLNEFPDYGSDQTAGKKNILVRLGLRRTSHLYAYVSSGSWIFFVVSLYRGVPMQTIWFYIPVFFVSVLLVVMVLGGRWQDRVVLERLCGLNIFVNLGTTAAYVLGFAV</sequence>
<evidence type="ECO:0000256" key="7">
    <source>
        <dbReference type="ARBA" id="ARBA00023136"/>
    </source>
</evidence>
<keyword evidence="3" id="KW-0474">Menaquinone biosynthesis</keyword>
<dbReference type="STRING" id="1703779.AMJ83_10435"/>
<dbReference type="InterPro" id="IPR044878">
    <property type="entry name" value="UbiA_sf"/>
</dbReference>
<feature type="transmembrane region" description="Helical" evidence="8">
    <location>
        <begin position="281"/>
        <end position="301"/>
    </location>
</feature>
<dbReference type="PIRSF" id="PIRSF005355">
    <property type="entry name" value="UBIAD1"/>
    <property type="match status" value="1"/>
</dbReference>
<evidence type="ECO:0000313" key="9">
    <source>
        <dbReference type="EMBL" id="KPK62576.1"/>
    </source>
</evidence>
<evidence type="ECO:0000313" key="10">
    <source>
        <dbReference type="Proteomes" id="UP000051373"/>
    </source>
</evidence>
<dbReference type="GO" id="GO:0004659">
    <property type="term" value="F:prenyltransferase activity"/>
    <property type="evidence" value="ECO:0007669"/>
    <property type="project" value="InterPro"/>
</dbReference>
<evidence type="ECO:0000256" key="5">
    <source>
        <dbReference type="ARBA" id="ARBA00022692"/>
    </source>
</evidence>
<evidence type="ECO:0000256" key="2">
    <source>
        <dbReference type="ARBA" id="ARBA00004863"/>
    </source>
</evidence>
<evidence type="ECO:0000256" key="3">
    <source>
        <dbReference type="ARBA" id="ARBA00022428"/>
    </source>
</evidence>
<evidence type="ECO:0000256" key="1">
    <source>
        <dbReference type="ARBA" id="ARBA00004141"/>
    </source>
</evidence>
<keyword evidence="7 8" id="KW-0472">Membrane</keyword>
<feature type="transmembrane region" description="Helical" evidence="8">
    <location>
        <begin position="98"/>
        <end position="117"/>
    </location>
</feature>
<feature type="transmembrane region" description="Helical" evidence="8">
    <location>
        <begin position="153"/>
        <end position="172"/>
    </location>
</feature>
<feature type="transmembrane region" description="Helical" evidence="8">
    <location>
        <begin position="250"/>
        <end position="269"/>
    </location>
</feature>
<organism evidence="9 10">
    <name type="scientific">candidate division WOR_3 bacterium SM23_42</name>
    <dbReference type="NCBI Taxonomy" id="1703779"/>
    <lineage>
        <taxon>Bacteria</taxon>
        <taxon>Bacteria division WOR-3</taxon>
    </lineage>
</organism>
<dbReference type="AlphaFoldDB" id="A0A0S8FPA3"/>
<evidence type="ECO:0000256" key="8">
    <source>
        <dbReference type="SAM" id="Phobius"/>
    </source>
</evidence>
<feature type="transmembrane region" description="Helical" evidence="8">
    <location>
        <begin position="123"/>
        <end position="141"/>
    </location>
</feature>
<name>A0A0S8FPA3_UNCW3</name>
<keyword evidence="5 8" id="KW-0812">Transmembrane</keyword>
<dbReference type="PANTHER" id="PTHR13929:SF0">
    <property type="entry name" value="UBIA PRENYLTRANSFERASE DOMAIN-CONTAINING PROTEIN 1"/>
    <property type="match status" value="1"/>
</dbReference>
<comment type="subcellular location">
    <subcellularLocation>
        <location evidence="1">Membrane</location>
        <topology evidence="1">Multi-pass membrane protein</topology>
    </subcellularLocation>
</comment>
<comment type="caution">
    <text evidence="9">The sequence shown here is derived from an EMBL/GenBank/DDBJ whole genome shotgun (WGS) entry which is preliminary data.</text>
</comment>
<reference evidence="9 10" key="1">
    <citation type="journal article" date="2015" name="Microbiome">
        <title>Genomic resolution of linkages in carbon, nitrogen, and sulfur cycling among widespread estuary sediment bacteria.</title>
        <authorList>
            <person name="Baker B.J."/>
            <person name="Lazar C.S."/>
            <person name="Teske A.P."/>
            <person name="Dick G.J."/>
        </authorList>
    </citation>
    <scope>NUCLEOTIDE SEQUENCE [LARGE SCALE GENOMIC DNA]</scope>
    <source>
        <strain evidence="9">SM23_42</strain>
    </source>
</reference>
<keyword evidence="4" id="KW-0808">Transferase</keyword>
<accession>A0A0S8FPA3</accession>
<feature type="transmembrane region" description="Helical" evidence="8">
    <location>
        <begin position="178"/>
        <end position="196"/>
    </location>
</feature>
<dbReference type="InterPro" id="IPR026046">
    <property type="entry name" value="UBIAD1"/>
</dbReference>
<dbReference type="GO" id="GO:0042371">
    <property type="term" value="P:vitamin K biosynthetic process"/>
    <property type="evidence" value="ECO:0007669"/>
    <property type="project" value="TreeGrafter"/>
</dbReference>
<evidence type="ECO:0000256" key="6">
    <source>
        <dbReference type="ARBA" id="ARBA00022989"/>
    </source>
</evidence>
<evidence type="ECO:0000256" key="4">
    <source>
        <dbReference type="ARBA" id="ARBA00022679"/>
    </source>
</evidence>
<dbReference type="CDD" id="cd13962">
    <property type="entry name" value="PT_UbiA_UBIAD1"/>
    <property type="match status" value="1"/>
</dbReference>
<dbReference type="EMBL" id="LJUJ01000032">
    <property type="protein sequence ID" value="KPK62576.1"/>
    <property type="molecule type" value="Genomic_DNA"/>
</dbReference>
<proteinExistence type="predicted"/>
<dbReference type="GO" id="GO:0016020">
    <property type="term" value="C:membrane"/>
    <property type="evidence" value="ECO:0007669"/>
    <property type="project" value="UniProtKB-SubCell"/>
</dbReference>
<dbReference type="Gene3D" id="1.10.357.140">
    <property type="entry name" value="UbiA prenyltransferase"/>
    <property type="match status" value="1"/>
</dbReference>
<feature type="transmembrane region" description="Helical" evidence="8">
    <location>
        <begin position="12"/>
        <end position="30"/>
    </location>
</feature>
<gene>
    <name evidence="9" type="ORF">AMJ83_10435</name>
</gene>
<protein>
    <recommendedName>
        <fullName evidence="11">1,4-dihydroxy-2-naphthoate octaprenyltransferase</fullName>
    </recommendedName>
</protein>
<dbReference type="PANTHER" id="PTHR13929">
    <property type="entry name" value="1,4-DIHYDROXY-2-NAPHTHOATE OCTAPRENYLTRANSFERASE"/>
    <property type="match status" value="1"/>
</dbReference>
<dbReference type="Pfam" id="PF01040">
    <property type="entry name" value="UbiA"/>
    <property type="match status" value="1"/>
</dbReference>
<evidence type="ECO:0008006" key="11">
    <source>
        <dbReference type="Google" id="ProtNLM"/>
    </source>
</evidence>
<dbReference type="GO" id="GO:0009234">
    <property type="term" value="P:menaquinone biosynthetic process"/>
    <property type="evidence" value="ECO:0007669"/>
    <property type="project" value="UniProtKB-UniPathway"/>
</dbReference>
<dbReference type="InterPro" id="IPR000537">
    <property type="entry name" value="UbiA_prenyltransferase"/>
</dbReference>
<keyword evidence="6 8" id="KW-1133">Transmembrane helix</keyword>
<dbReference type="UniPathway" id="UPA00079"/>
<feature type="transmembrane region" description="Helical" evidence="8">
    <location>
        <begin position="225"/>
        <end position="244"/>
    </location>
</feature>
<feature type="transmembrane region" description="Helical" evidence="8">
    <location>
        <begin position="36"/>
        <end position="58"/>
    </location>
</feature>
<dbReference type="Proteomes" id="UP000051373">
    <property type="component" value="Unassembled WGS sequence"/>
</dbReference>
<comment type="pathway">
    <text evidence="2">Quinol/quinone metabolism; menaquinone biosynthesis.</text>
</comment>